<organism evidence="1 2">
    <name type="scientific">Thermoproteus sp. AZ2</name>
    <dbReference type="NCBI Taxonomy" id="1609232"/>
    <lineage>
        <taxon>Archaea</taxon>
        <taxon>Thermoproteota</taxon>
        <taxon>Thermoprotei</taxon>
        <taxon>Thermoproteales</taxon>
        <taxon>Thermoproteaceae</taxon>
        <taxon>Thermoproteus</taxon>
    </lineage>
</organism>
<protein>
    <submittedName>
        <fullName evidence="1">AAA family ATPase</fullName>
    </submittedName>
</protein>
<reference evidence="1" key="1">
    <citation type="submission" date="2024-07" db="EMBL/GenBank/DDBJ databases">
        <title>Metagenome and Metagenome-Assembled Genomes of Archaea from a hot spring from the geothermal field of Los Azufres, Mexico.</title>
        <authorList>
            <person name="Marin-Paredes R."/>
            <person name="Martinez-Romero E."/>
            <person name="Servin-Garciduenas L.E."/>
        </authorList>
    </citation>
    <scope>NUCLEOTIDE SEQUENCE</scope>
</reference>
<evidence type="ECO:0000313" key="1">
    <source>
        <dbReference type="EMBL" id="MFB6491479.1"/>
    </source>
</evidence>
<accession>A0ACC6V400</accession>
<proteinExistence type="predicted"/>
<name>A0ACC6V400_9CREN</name>
<sequence length="171" mass="18754">MRVVGIAGLPGSGKSFVASLFAKRGFRIYTMGDVIREYAKARGVTPDEAAVLIRLERGSRAVVAGLGLRRGEGDVVIDGLRSLDEAAAIEEALGSLYLVYVVASRRTRLMRLMGRGRADDPRSIADFMMREYRELKFGVADLLSRADYILVNENKAEGDLDAEVESIIRSL</sequence>
<evidence type="ECO:0000313" key="2">
    <source>
        <dbReference type="Proteomes" id="UP000033636"/>
    </source>
</evidence>
<dbReference type="EMBL" id="JZWT02000037">
    <property type="protein sequence ID" value="MFB6491479.1"/>
    <property type="molecule type" value="Genomic_DNA"/>
</dbReference>
<comment type="caution">
    <text evidence="1">The sequence shown here is derived from an EMBL/GenBank/DDBJ whole genome shotgun (WGS) entry which is preliminary data.</text>
</comment>
<dbReference type="Proteomes" id="UP000033636">
    <property type="component" value="Unassembled WGS sequence"/>
</dbReference>
<gene>
    <name evidence="1" type="ORF">TU35_009670</name>
</gene>